<dbReference type="GO" id="GO:0030170">
    <property type="term" value="F:pyridoxal phosphate binding"/>
    <property type="evidence" value="ECO:0007669"/>
    <property type="project" value="InterPro"/>
</dbReference>
<dbReference type="InterPro" id="IPR005861">
    <property type="entry name" value="HisP_aminotrans"/>
</dbReference>
<comment type="subunit">
    <text evidence="4 11">Homodimer.</text>
</comment>
<gene>
    <name evidence="11 13" type="primary">hisC</name>
    <name evidence="13" type="ORF">GH984_09210</name>
</gene>
<keyword evidence="6 11" id="KW-0028">Amino-acid biosynthesis</keyword>
<evidence type="ECO:0000256" key="1">
    <source>
        <dbReference type="ARBA" id="ARBA00001933"/>
    </source>
</evidence>
<evidence type="ECO:0000256" key="10">
    <source>
        <dbReference type="ARBA" id="ARBA00047481"/>
    </source>
</evidence>
<dbReference type="InterPro" id="IPR015422">
    <property type="entry name" value="PyrdxlP-dep_Trfase_small"/>
</dbReference>
<accession>A0A6N7QR46</accession>
<keyword evidence="14" id="KW-1185">Reference proteome</keyword>
<comment type="pathway">
    <text evidence="2 11">Amino-acid biosynthesis; L-histidine biosynthesis; L-histidine from 5-phospho-alpha-D-ribose 1-diphosphate: step 7/9.</text>
</comment>
<evidence type="ECO:0000256" key="4">
    <source>
        <dbReference type="ARBA" id="ARBA00011738"/>
    </source>
</evidence>
<dbReference type="InterPro" id="IPR001917">
    <property type="entry name" value="Aminotrans_II_pyridoxalP_BS"/>
</dbReference>
<name>A0A6N7QR46_9GAMM</name>
<keyword evidence="9 11" id="KW-0368">Histidine biosynthesis</keyword>
<dbReference type="InterPro" id="IPR015424">
    <property type="entry name" value="PyrdxlP-dep_Trfase"/>
</dbReference>
<dbReference type="InterPro" id="IPR004839">
    <property type="entry name" value="Aminotransferase_I/II_large"/>
</dbReference>
<dbReference type="Pfam" id="PF00155">
    <property type="entry name" value="Aminotran_1_2"/>
    <property type="match status" value="1"/>
</dbReference>
<dbReference type="CDD" id="cd00609">
    <property type="entry name" value="AAT_like"/>
    <property type="match status" value="1"/>
</dbReference>
<dbReference type="InterPro" id="IPR015421">
    <property type="entry name" value="PyrdxlP-dep_Trfase_major"/>
</dbReference>
<dbReference type="SUPFAM" id="SSF53383">
    <property type="entry name" value="PLP-dependent transferases"/>
    <property type="match status" value="1"/>
</dbReference>
<evidence type="ECO:0000256" key="9">
    <source>
        <dbReference type="ARBA" id="ARBA00023102"/>
    </source>
</evidence>
<dbReference type="EC" id="2.6.1.9" evidence="11"/>
<dbReference type="GO" id="GO:0000105">
    <property type="term" value="P:L-histidine biosynthetic process"/>
    <property type="evidence" value="ECO:0007669"/>
    <property type="project" value="UniProtKB-UniRule"/>
</dbReference>
<sequence>MQYERKNIQQMAGYVPGEQPTDAHTIKLNTNENPYPPPAAVMAALGEVQPEDLRRYPSPAAAGFRDAAARCHGVSSEQIVTTNGGDELIRLALTTFVEPGQPVGIADPSYSLYLTAAAIHGSPVVKAKLTDHWQLPTDFAQQMNAAGVALTLVVNPHAPSGQLLKKDTIAALADALDGVLMVDEAYVDFADPSHNLVPLIKQHNNLLILRTLSKGYSLAGLRLGYGIGPTNLITPIATKTRDSFSVDAIADRVGATALAHRESFSAGWAMVRENREKLVGELRKRGFTVPDSQTNFCLARVPNQATQSAHTLYLALKEAGILVRYFDTPALNNCLRITIGTAEQNARLLAAIDAASHE</sequence>
<comment type="catalytic activity">
    <reaction evidence="10 11">
        <text>L-histidinol phosphate + 2-oxoglutarate = 3-(imidazol-4-yl)-2-oxopropyl phosphate + L-glutamate</text>
        <dbReference type="Rhea" id="RHEA:23744"/>
        <dbReference type="ChEBI" id="CHEBI:16810"/>
        <dbReference type="ChEBI" id="CHEBI:29985"/>
        <dbReference type="ChEBI" id="CHEBI:57766"/>
        <dbReference type="ChEBI" id="CHEBI:57980"/>
        <dbReference type="EC" id="2.6.1.9"/>
    </reaction>
</comment>
<comment type="cofactor">
    <cofactor evidence="1 11">
        <name>pyridoxal 5'-phosphate</name>
        <dbReference type="ChEBI" id="CHEBI:597326"/>
    </cofactor>
</comment>
<evidence type="ECO:0000259" key="12">
    <source>
        <dbReference type="Pfam" id="PF00155"/>
    </source>
</evidence>
<keyword evidence="8 11" id="KW-0663">Pyridoxal phosphate</keyword>
<dbReference type="HAMAP" id="MF_01023">
    <property type="entry name" value="HisC_aminotrans_2"/>
    <property type="match status" value="1"/>
</dbReference>
<dbReference type="Gene3D" id="3.90.1150.10">
    <property type="entry name" value="Aspartate Aminotransferase, domain 1"/>
    <property type="match status" value="1"/>
</dbReference>
<evidence type="ECO:0000256" key="5">
    <source>
        <dbReference type="ARBA" id="ARBA00022576"/>
    </source>
</evidence>
<dbReference type="AlphaFoldDB" id="A0A6N7QR46"/>
<evidence type="ECO:0000313" key="13">
    <source>
        <dbReference type="EMBL" id="MRH78886.1"/>
    </source>
</evidence>
<feature type="domain" description="Aminotransferase class I/classII large" evidence="12">
    <location>
        <begin position="24"/>
        <end position="352"/>
    </location>
</feature>
<evidence type="ECO:0000256" key="7">
    <source>
        <dbReference type="ARBA" id="ARBA00022679"/>
    </source>
</evidence>
<dbReference type="PANTHER" id="PTHR42885">
    <property type="entry name" value="HISTIDINOL-PHOSPHATE AMINOTRANSFERASE-RELATED"/>
    <property type="match status" value="1"/>
</dbReference>
<proteinExistence type="inferred from homology"/>
<dbReference type="PANTHER" id="PTHR42885:SF2">
    <property type="entry name" value="HISTIDINOL-PHOSPHATE AMINOTRANSFERASE"/>
    <property type="match status" value="1"/>
</dbReference>
<dbReference type="NCBIfam" id="TIGR01141">
    <property type="entry name" value="hisC"/>
    <property type="match status" value="1"/>
</dbReference>
<reference evidence="13 14" key="1">
    <citation type="submission" date="2019-11" db="EMBL/GenBank/DDBJ databases">
        <authorList>
            <person name="Zhang X.Y."/>
        </authorList>
    </citation>
    <scope>NUCLEOTIDE SEQUENCE [LARGE SCALE GENOMIC DNA]</scope>
    <source>
        <strain evidence="13 14">C176</strain>
    </source>
</reference>
<evidence type="ECO:0000256" key="8">
    <source>
        <dbReference type="ARBA" id="ARBA00022898"/>
    </source>
</evidence>
<feature type="modified residue" description="N6-(pyridoxal phosphate)lysine" evidence="11">
    <location>
        <position position="214"/>
    </location>
</feature>
<organism evidence="13 14">
    <name type="scientific">Spiribacter salilacus</name>
    <dbReference type="NCBI Taxonomy" id="2664894"/>
    <lineage>
        <taxon>Bacteria</taxon>
        <taxon>Pseudomonadati</taxon>
        <taxon>Pseudomonadota</taxon>
        <taxon>Gammaproteobacteria</taxon>
        <taxon>Chromatiales</taxon>
        <taxon>Ectothiorhodospiraceae</taxon>
        <taxon>Spiribacter</taxon>
    </lineage>
</organism>
<evidence type="ECO:0000313" key="14">
    <source>
        <dbReference type="Proteomes" id="UP000433788"/>
    </source>
</evidence>
<comment type="similarity">
    <text evidence="3 11">Belongs to the class-II pyridoxal-phosphate-dependent aminotransferase family. Histidinol-phosphate aminotransferase subfamily.</text>
</comment>
<evidence type="ECO:0000256" key="3">
    <source>
        <dbReference type="ARBA" id="ARBA00007970"/>
    </source>
</evidence>
<dbReference type="PROSITE" id="PS00599">
    <property type="entry name" value="AA_TRANSFER_CLASS_2"/>
    <property type="match status" value="1"/>
</dbReference>
<keyword evidence="5 11" id="KW-0032">Aminotransferase</keyword>
<dbReference type="GO" id="GO:0004400">
    <property type="term" value="F:histidinol-phosphate transaminase activity"/>
    <property type="evidence" value="ECO:0007669"/>
    <property type="project" value="UniProtKB-UniRule"/>
</dbReference>
<keyword evidence="7 11" id="KW-0808">Transferase</keyword>
<evidence type="ECO:0000256" key="11">
    <source>
        <dbReference type="HAMAP-Rule" id="MF_01023"/>
    </source>
</evidence>
<dbReference type="Gene3D" id="3.40.640.10">
    <property type="entry name" value="Type I PLP-dependent aspartate aminotransferase-like (Major domain)"/>
    <property type="match status" value="1"/>
</dbReference>
<evidence type="ECO:0000256" key="2">
    <source>
        <dbReference type="ARBA" id="ARBA00005011"/>
    </source>
</evidence>
<protein>
    <recommendedName>
        <fullName evidence="11">Histidinol-phosphate aminotransferase</fullName>
        <ecNumber evidence="11">2.6.1.9</ecNumber>
    </recommendedName>
    <alternativeName>
        <fullName evidence="11">Imidazole acetol-phosphate transaminase</fullName>
    </alternativeName>
</protein>
<evidence type="ECO:0000256" key="6">
    <source>
        <dbReference type="ARBA" id="ARBA00022605"/>
    </source>
</evidence>
<comment type="caution">
    <text evidence="13">The sequence shown here is derived from an EMBL/GenBank/DDBJ whole genome shotgun (WGS) entry which is preliminary data.</text>
</comment>
<dbReference type="Proteomes" id="UP000433788">
    <property type="component" value="Unassembled WGS sequence"/>
</dbReference>
<dbReference type="UniPathway" id="UPA00031">
    <property type="reaction ID" value="UER00012"/>
</dbReference>
<dbReference type="EMBL" id="WJPP01000004">
    <property type="protein sequence ID" value="MRH78886.1"/>
    <property type="molecule type" value="Genomic_DNA"/>
</dbReference>